<dbReference type="PROSITE" id="PS50995">
    <property type="entry name" value="HTH_MARR_2"/>
    <property type="match status" value="1"/>
</dbReference>
<dbReference type="GO" id="GO:0006950">
    <property type="term" value="P:response to stress"/>
    <property type="evidence" value="ECO:0007669"/>
    <property type="project" value="TreeGrafter"/>
</dbReference>
<dbReference type="Pfam" id="PF12802">
    <property type="entry name" value="MarR_2"/>
    <property type="match status" value="1"/>
</dbReference>
<dbReference type="InterPro" id="IPR039422">
    <property type="entry name" value="MarR/SlyA-like"/>
</dbReference>
<dbReference type="GO" id="GO:0003700">
    <property type="term" value="F:DNA-binding transcription factor activity"/>
    <property type="evidence" value="ECO:0007669"/>
    <property type="project" value="InterPro"/>
</dbReference>
<dbReference type="EMBL" id="JAAXKZ010000230">
    <property type="protein sequence ID" value="NMH95631.1"/>
    <property type="molecule type" value="Genomic_DNA"/>
</dbReference>
<sequence length="166" mass="17651">MQQDARMPLAYYEILARLSEAPDRTLRMSRLASSALSSRSRLSHAVARLEEAGWVVRRACPTDRRGAFAELTPAGAAALEAAAPGHVETVRATVFDHLSPEQQAALQDITETLVQKLADHPFWPVTGDPVTDTCAAEDVADPCAEDVADPCAGEAAATDDRPVASG</sequence>
<evidence type="ECO:0000313" key="3">
    <source>
        <dbReference type="Proteomes" id="UP000586918"/>
    </source>
</evidence>
<accession>A0A848DTD0</accession>
<dbReference type="Gene3D" id="1.10.10.10">
    <property type="entry name" value="Winged helix-like DNA-binding domain superfamily/Winged helix DNA-binding domain"/>
    <property type="match status" value="1"/>
</dbReference>
<dbReference type="SMART" id="SM00347">
    <property type="entry name" value="HTH_MARR"/>
    <property type="match status" value="1"/>
</dbReference>
<comment type="caution">
    <text evidence="2">The sequence shown here is derived from an EMBL/GenBank/DDBJ whole genome shotgun (WGS) entry which is preliminary data.</text>
</comment>
<dbReference type="PANTHER" id="PTHR33164">
    <property type="entry name" value="TRANSCRIPTIONAL REGULATOR, MARR FAMILY"/>
    <property type="match status" value="1"/>
</dbReference>
<dbReference type="InterPro" id="IPR036390">
    <property type="entry name" value="WH_DNA-bd_sf"/>
</dbReference>
<reference evidence="2 3" key="1">
    <citation type="submission" date="2020-04" db="EMBL/GenBank/DDBJ databases">
        <authorList>
            <person name="Klaysubun C."/>
            <person name="Duangmal K."/>
            <person name="Lipun K."/>
        </authorList>
    </citation>
    <scope>NUCLEOTIDE SEQUENCE [LARGE SCALE GENOMIC DNA]</scope>
    <source>
        <strain evidence="2 3">DSM 45300</strain>
    </source>
</reference>
<dbReference type="Proteomes" id="UP000586918">
    <property type="component" value="Unassembled WGS sequence"/>
</dbReference>
<evidence type="ECO:0000259" key="1">
    <source>
        <dbReference type="PROSITE" id="PS50995"/>
    </source>
</evidence>
<gene>
    <name evidence="2" type="ORF">HF519_29700</name>
</gene>
<dbReference type="SUPFAM" id="SSF46785">
    <property type="entry name" value="Winged helix' DNA-binding domain"/>
    <property type="match status" value="1"/>
</dbReference>
<proteinExistence type="predicted"/>
<dbReference type="PRINTS" id="PR00598">
    <property type="entry name" value="HTHMARR"/>
</dbReference>
<dbReference type="AlphaFoldDB" id="A0A848DTD0"/>
<feature type="domain" description="HTH marR-type" evidence="1">
    <location>
        <begin position="1"/>
        <end position="115"/>
    </location>
</feature>
<name>A0A848DTD0_9PSEU</name>
<dbReference type="PANTHER" id="PTHR33164:SF99">
    <property type="entry name" value="MARR FAMILY REGULATORY PROTEIN"/>
    <property type="match status" value="1"/>
</dbReference>
<keyword evidence="3" id="KW-1185">Reference proteome</keyword>
<dbReference type="InterPro" id="IPR036388">
    <property type="entry name" value="WH-like_DNA-bd_sf"/>
</dbReference>
<evidence type="ECO:0000313" key="2">
    <source>
        <dbReference type="EMBL" id="NMH95631.1"/>
    </source>
</evidence>
<organism evidence="2 3">
    <name type="scientific">Pseudonocardia bannensis</name>
    <dbReference type="NCBI Taxonomy" id="630973"/>
    <lineage>
        <taxon>Bacteria</taxon>
        <taxon>Bacillati</taxon>
        <taxon>Actinomycetota</taxon>
        <taxon>Actinomycetes</taxon>
        <taxon>Pseudonocardiales</taxon>
        <taxon>Pseudonocardiaceae</taxon>
        <taxon>Pseudonocardia</taxon>
    </lineage>
</organism>
<dbReference type="InterPro" id="IPR000835">
    <property type="entry name" value="HTH_MarR-typ"/>
</dbReference>
<protein>
    <submittedName>
        <fullName evidence="2">MarR family transcriptional regulator</fullName>
    </submittedName>
</protein>